<evidence type="ECO:0000259" key="7">
    <source>
        <dbReference type="PROSITE" id="PS50833"/>
    </source>
</evidence>
<sequence length="271" mass="31979">MTVINRIVKPTTHKGKRAILKKEAKLIENVKQILCFKSKKTSQIVVDFMKDLYNLKKPDAEMMQKKNDILPFEDITPVEKFCAKYNASLFMIALHNKKRPHNLIMGRMYECTLLDMAEFGIENYKGLKDFKISKISQGIKPLLVFNGELFENNHEYNKIKNLFIDIFQREPVEKIRLQGLEHVLSFTIVENKIFLRSYRILLKKSNSRVPRIELEEIGPRANLICRRIKLASEDLFKEACKKPKELKIILEQPSVVYMLEYKILILYRQER</sequence>
<dbReference type="GO" id="GO:0005730">
    <property type="term" value="C:nucleolus"/>
    <property type="evidence" value="ECO:0007669"/>
    <property type="project" value="UniProtKB-SubCell"/>
</dbReference>
<evidence type="ECO:0000313" key="10">
    <source>
        <dbReference type="RefSeq" id="XP_026296622.1"/>
    </source>
</evidence>
<dbReference type="GO" id="GO:0000463">
    <property type="term" value="P:maturation of LSU-rRNA from tricistronic rRNA transcript (SSU-rRNA, 5.8S rRNA, LSU-rRNA)"/>
    <property type="evidence" value="ECO:0007669"/>
    <property type="project" value="TreeGrafter"/>
</dbReference>
<keyword evidence="9" id="KW-1185">Reference proteome</keyword>
<reference evidence="10" key="2">
    <citation type="submission" date="2025-04" db="UniProtKB">
        <authorList>
            <consortium name="RefSeq"/>
        </authorList>
    </citation>
    <scope>IDENTIFICATION</scope>
    <source>
        <strain evidence="10">DH4</strain>
        <tissue evidence="10">Whole body</tissue>
    </source>
</reference>
<name>A0A7M7L7F8_APIME</name>
<dbReference type="PANTHER" id="PTHR12728:SF0">
    <property type="entry name" value="RIBOSOME PRODUCTION FACTOR 2 HOMOLOG"/>
    <property type="match status" value="1"/>
</dbReference>
<evidence type="ECO:0000256" key="1">
    <source>
        <dbReference type="ARBA" id="ARBA00004604"/>
    </source>
</evidence>
<evidence type="ECO:0000256" key="5">
    <source>
        <dbReference type="ARBA" id="ARBA00030889"/>
    </source>
</evidence>
<evidence type="ECO:0000256" key="4">
    <source>
        <dbReference type="ARBA" id="ARBA00023242"/>
    </source>
</evidence>
<comment type="subcellular location">
    <subcellularLocation>
        <location evidence="1 6">Nucleus</location>
        <location evidence="1 6">Nucleolus</location>
    </subcellularLocation>
</comment>
<dbReference type="SUPFAM" id="SSF52954">
    <property type="entry name" value="Class II aaRS ABD-related"/>
    <property type="match status" value="1"/>
</dbReference>
<keyword evidence="4 6" id="KW-0539">Nucleus</keyword>
<evidence type="ECO:0000256" key="6">
    <source>
        <dbReference type="RuleBase" id="RU367086"/>
    </source>
</evidence>
<comment type="similarity">
    <text evidence="2 6">Belongs to the RPF2 family.</text>
</comment>
<protein>
    <recommendedName>
        <fullName evidence="3 6">Ribosome production factor 2 homolog</fullName>
    </recommendedName>
    <alternativeName>
        <fullName evidence="5 6">Ribosome biogenesis protein RPF2 homolog</fullName>
    </alternativeName>
</protein>
<accession>A0A7M7L7F8</accession>
<feature type="domain" description="Brix" evidence="7">
    <location>
        <begin position="31"/>
        <end position="234"/>
    </location>
</feature>
<proteinExistence type="inferred from homology"/>
<evidence type="ECO:0000256" key="3">
    <source>
        <dbReference type="ARBA" id="ARBA00020387"/>
    </source>
</evidence>
<reference evidence="8" key="1">
    <citation type="submission" date="2021-01" db="UniProtKB">
        <authorList>
            <consortium name="EnsemblMetazoa"/>
        </authorList>
    </citation>
    <scope>IDENTIFICATION</scope>
    <source>
        <strain evidence="8">DH4</strain>
    </source>
</reference>
<dbReference type="GeneID" id="551311"/>
<dbReference type="RefSeq" id="XP_026296622.1">
    <property type="nucleotide sequence ID" value="XM_026440837.1"/>
</dbReference>
<accession>A0A8B8GY37</accession>
<evidence type="ECO:0000256" key="2">
    <source>
        <dbReference type="ARBA" id="ARBA00010782"/>
    </source>
</evidence>
<dbReference type="InterPro" id="IPR039770">
    <property type="entry name" value="Rpf2"/>
</dbReference>
<evidence type="ECO:0000313" key="8">
    <source>
        <dbReference type="EnsemblMetazoa" id="XP_026296622"/>
    </source>
</evidence>
<dbReference type="PANTHER" id="PTHR12728">
    <property type="entry name" value="BRIX DOMAIN CONTAINING PROTEIN"/>
    <property type="match status" value="1"/>
</dbReference>
<dbReference type="EnsemblMetazoa" id="XM_026440837">
    <property type="protein sequence ID" value="XP_026296622"/>
    <property type="gene ID" value="LOC551311"/>
</dbReference>
<dbReference type="Pfam" id="PF04427">
    <property type="entry name" value="Brix"/>
    <property type="match status" value="1"/>
</dbReference>
<dbReference type="GO" id="GO:0019843">
    <property type="term" value="F:rRNA binding"/>
    <property type="evidence" value="ECO:0007669"/>
    <property type="project" value="UniProtKB-UniRule"/>
</dbReference>
<organism evidence="8">
    <name type="scientific">Apis mellifera</name>
    <name type="common">Honeybee</name>
    <dbReference type="NCBI Taxonomy" id="7460"/>
    <lineage>
        <taxon>Eukaryota</taxon>
        <taxon>Metazoa</taxon>
        <taxon>Ecdysozoa</taxon>
        <taxon>Arthropoda</taxon>
        <taxon>Hexapoda</taxon>
        <taxon>Insecta</taxon>
        <taxon>Pterygota</taxon>
        <taxon>Neoptera</taxon>
        <taxon>Endopterygota</taxon>
        <taxon>Hymenoptera</taxon>
        <taxon>Apocrita</taxon>
        <taxon>Aculeata</taxon>
        <taxon>Apoidea</taxon>
        <taxon>Anthophila</taxon>
        <taxon>Apidae</taxon>
        <taxon>Apis</taxon>
    </lineage>
</organism>
<dbReference type="InterPro" id="IPR007109">
    <property type="entry name" value="Brix"/>
</dbReference>
<dbReference type="GO" id="GO:0000027">
    <property type="term" value="P:ribosomal large subunit assembly"/>
    <property type="evidence" value="ECO:0007669"/>
    <property type="project" value="InterPro"/>
</dbReference>
<dbReference type="OrthoDB" id="407658at2759"/>
<dbReference type="Proteomes" id="UP000005203">
    <property type="component" value="Linkage group LG5"/>
</dbReference>
<dbReference type="SMART" id="SM00879">
    <property type="entry name" value="Brix"/>
    <property type="match status" value="1"/>
</dbReference>
<dbReference type="CTD" id="42183"/>
<gene>
    <name evidence="10" type="primary">LOC551311</name>
</gene>
<dbReference type="AlphaFoldDB" id="A0A7M7L7F8"/>
<dbReference type="PROSITE" id="PS50833">
    <property type="entry name" value="BRIX"/>
    <property type="match status" value="1"/>
</dbReference>
<evidence type="ECO:0000313" key="9">
    <source>
        <dbReference type="Proteomes" id="UP000005203"/>
    </source>
</evidence>